<proteinExistence type="predicted"/>
<reference evidence="2 3" key="1">
    <citation type="submission" date="2010-07" db="EMBL/GenBank/DDBJ databases">
        <authorList>
            <person name="Sid Ahmed O."/>
        </authorList>
    </citation>
    <scope>NUCLEOTIDE SEQUENCE [LARGE SCALE GENOMIC DNA]</scope>
    <source>
        <strain evidence="2 3">TX4248</strain>
    </source>
</reference>
<protein>
    <recommendedName>
        <fullName evidence="1">RNA polymerase alpha subunit C-terminal domain-containing protein</fullName>
    </recommendedName>
</protein>
<dbReference type="Proteomes" id="UP000004846">
    <property type="component" value="Unassembled WGS sequence"/>
</dbReference>
<sequence>MLETTFEQILTQLSKPAVRALTNEKIDSVDELYARGRKALLSLHGFGPKSIRTIEEMTGKELK</sequence>
<organism evidence="2 3">
    <name type="scientific">Enterococcus faecalis TX4248</name>
    <dbReference type="NCBI Taxonomy" id="749495"/>
    <lineage>
        <taxon>Bacteria</taxon>
        <taxon>Bacillati</taxon>
        <taxon>Bacillota</taxon>
        <taxon>Bacilli</taxon>
        <taxon>Lactobacillales</taxon>
        <taxon>Enterococcaceae</taxon>
        <taxon>Enterococcus</taxon>
    </lineage>
</organism>
<dbReference type="GeneID" id="60895036"/>
<dbReference type="GO" id="GO:0003899">
    <property type="term" value="F:DNA-directed RNA polymerase activity"/>
    <property type="evidence" value="ECO:0007669"/>
    <property type="project" value="InterPro"/>
</dbReference>
<evidence type="ECO:0000259" key="1">
    <source>
        <dbReference type="Pfam" id="PF03118"/>
    </source>
</evidence>
<dbReference type="GO" id="GO:0003677">
    <property type="term" value="F:DNA binding"/>
    <property type="evidence" value="ECO:0007669"/>
    <property type="project" value="InterPro"/>
</dbReference>
<comment type="caution">
    <text evidence="2">The sequence shown here is derived from an EMBL/GenBank/DDBJ whole genome shotgun (WGS) entry which is preliminary data.</text>
</comment>
<dbReference type="Pfam" id="PF03118">
    <property type="entry name" value="RNA_pol_A_CTD"/>
    <property type="match status" value="1"/>
</dbReference>
<name>A0A125W2N3_ENTFL</name>
<feature type="domain" description="RNA polymerase alpha subunit C-terminal" evidence="1">
    <location>
        <begin position="13"/>
        <end position="56"/>
    </location>
</feature>
<dbReference type="SUPFAM" id="SSF47789">
    <property type="entry name" value="C-terminal domain of RNA polymerase alpha subunit"/>
    <property type="match status" value="1"/>
</dbReference>
<dbReference type="GO" id="GO:0006351">
    <property type="term" value="P:DNA-templated transcription"/>
    <property type="evidence" value="ECO:0007669"/>
    <property type="project" value="InterPro"/>
</dbReference>
<evidence type="ECO:0000313" key="2">
    <source>
        <dbReference type="EMBL" id="EFM81396.1"/>
    </source>
</evidence>
<dbReference type="Gene3D" id="1.10.150.20">
    <property type="entry name" value="5' to 3' exonuclease, C-terminal subdomain"/>
    <property type="match status" value="1"/>
</dbReference>
<dbReference type="AlphaFoldDB" id="A0A125W2N3"/>
<dbReference type="RefSeq" id="WP_002356753.1">
    <property type="nucleotide sequence ID" value="NZ_GL454487.1"/>
</dbReference>
<evidence type="ECO:0000313" key="3">
    <source>
        <dbReference type="Proteomes" id="UP000004846"/>
    </source>
</evidence>
<dbReference type="HOGENOM" id="CLU_192240_0_0_9"/>
<gene>
    <name evidence="2" type="ORF">HMPREF9498_02928</name>
</gene>
<dbReference type="InterPro" id="IPR011260">
    <property type="entry name" value="RNAP_asu_C"/>
</dbReference>
<dbReference type="EMBL" id="AEBR01000106">
    <property type="protein sequence ID" value="EFM81396.1"/>
    <property type="molecule type" value="Genomic_DNA"/>
</dbReference>
<accession>A0A125W2N3</accession>